<protein>
    <recommendedName>
        <fullName evidence="4">Flagellar hook-associated protein 1</fullName>
    </recommendedName>
</protein>
<keyword evidence="10" id="KW-0282">Flagellum</keyword>
<sequence length="684" mass="69975">MSTGMIGSSLSGLQAAQLGLQTTQHNIANAKTAGYTRQQTVQASNDAMKTGAGFVGQGTHVATIERVYSQFLTNQVTRSQSSASELDSYYAQVKQIDNLLADPTTGVSPALQGFFQSVQDVAADPGQLSSRQAMISSAQTLSAQYQSVGGQLAQMYADVNGQIAATVAGINSGAEQIAALNQKIGIAEASVGQPANDLRDLRDQALLDLNKLIKTTTSTNGDGSINVLIGSGQQLVVGSLVVDLTTTRSSADPSRLVIGRKTTAGIQEMPESLISGGSLGGLLAFRRESLDQTSNDLGRQAASLALTFNAQSALGQDLLGQSAAFPAPPALSSFTPNFFSLAQPTVIADHGNPATSPTLSATFVSPPPFSGNFYTDLGRSDYQISSDGTTVTLTRLTDNMLWTGSDVTAVNAKLALDPQGFTLAASAPLVAGSSYLVQPTRNAAQHISVNAVVAADPRLIAAAGPMISSAAKANTGAATVSAGSAGPGYAAAVAAAPMSLVYQSGGLQNFPVGAQVSINGGVPVTIAAPTDVVPYTSGASITLVGSVVSTPPSGFSFTIAGLPNNGDTFSLARNAGGTADGRNMLALGQLQTQHTMSGQTTSFQDAYAQLVSDTGSKTRQIQVSGQAQKSILDQARSSLDSFSAVNLDEEAANLLSYQQAYQASAKALQIGNSLFDTILAIVAA</sequence>
<dbReference type="PANTHER" id="PTHR30033:SF1">
    <property type="entry name" value="FLAGELLAR HOOK-ASSOCIATED PROTEIN 1"/>
    <property type="match status" value="1"/>
</dbReference>
<dbReference type="GO" id="GO:0009424">
    <property type="term" value="C:bacterial-type flagellum hook"/>
    <property type="evidence" value="ECO:0007669"/>
    <property type="project" value="InterPro"/>
</dbReference>
<proteinExistence type="inferred from homology"/>
<dbReference type="Pfam" id="PF21159">
    <property type="entry name" value="FlgK_2nd"/>
    <property type="match status" value="1"/>
</dbReference>
<reference evidence="11" key="1">
    <citation type="submission" date="2016-06" db="EMBL/GenBank/DDBJ databases">
        <authorList>
            <person name="McIlroy S.J."/>
            <person name="Karst S.M."/>
            <person name="Albertsen M."/>
        </authorList>
    </citation>
    <scope>NUCLEOTIDE SEQUENCE [LARGE SCALE GENOMIC DNA]</scope>
</reference>
<evidence type="ECO:0000256" key="3">
    <source>
        <dbReference type="ARBA" id="ARBA00009677"/>
    </source>
</evidence>
<dbReference type="Proteomes" id="UP000199169">
    <property type="component" value="Unassembled WGS sequence"/>
</dbReference>
<dbReference type="PANTHER" id="PTHR30033">
    <property type="entry name" value="FLAGELLAR HOOK-ASSOCIATED PROTEIN 1"/>
    <property type="match status" value="1"/>
</dbReference>
<dbReference type="NCBIfam" id="TIGR02492">
    <property type="entry name" value="flgK_ends"/>
    <property type="match status" value="1"/>
</dbReference>
<accession>A0A1A8XIN1</accession>
<name>A0A1A8XIN1_9PROT</name>
<keyword evidence="10" id="KW-0966">Cell projection</keyword>
<evidence type="ECO:0000313" key="11">
    <source>
        <dbReference type="Proteomes" id="UP000199169"/>
    </source>
</evidence>
<evidence type="ECO:0000256" key="5">
    <source>
        <dbReference type="ARBA" id="ARBA00022525"/>
    </source>
</evidence>
<evidence type="ECO:0000256" key="2">
    <source>
        <dbReference type="ARBA" id="ARBA00004613"/>
    </source>
</evidence>
<evidence type="ECO:0000256" key="6">
    <source>
        <dbReference type="ARBA" id="ARBA00023143"/>
    </source>
</evidence>
<feature type="domain" description="Flagellar basal-body/hook protein C-terminal" evidence="7">
    <location>
        <begin position="642"/>
        <end position="680"/>
    </location>
</feature>
<gene>
    <name evidence="10" type="ORF">ACCAA_20114</name>
</gene>
<comment type="similarity">
    <text evidence="3">Belongs to the flagella basal body rod proteins family.</text>
</comment>
<keyword evidence="6" id="KW-0975">Bacterial flagellum</keyword>
<dbReference type="GO" id="GO:0044780">
    <property type="term" value="P:bacterial-type flagellum assembly"/>
    <property type="evidence" value="ECO:0007669"/>
    <property type="project" value="InterPro"/>
</dbReference>
<dbReference type="InterPro" id="IPR002371">
    <property type="entry name" value="FlgK"/>
</dbReference>
<evidence type="ECO:0000256" key="1">
    <source>
        <dbReference type="ARBA" id="ARBA00004365"/>
    </source>
</evidence>
<feature type="domain" description="Flagellar hook-associated protein 1 D3" evidence="8">
    <location>
        <begin position="465"/>
        <end position="572"/>
    </location>
</feature>
<dbReference type="SUPFAM" id="SSF64518">
    <property type="entry name" value="Phase 1 flagellin"/>
    <property type="match status" value="2"/>
</dbReference>
<comment type="subcellular location">
    <subcellularLocation>
        <location evidence="1">Bacterial flagellum</location>
    </subcellularLocation>
    <subcellularLocation>
        <location evidence="2">Secreted</location>
    </subcellularLocation>
</comment>
<dbReference type="RefSeq" id="WP_186406308.1">
    <property type="nucleotide sequence ID" value="NZ_FLQX01000094.1"/>
</dbReference>
<keyword evidence="5" id="KW-0964">Secreted</keyword>
<dbReference type="EMBL" id="FLQX01000094">
    <property type="protein sequence ID" value="SBT05044.1"/>
    <property type="molecule type" value="Genomic_DNA"/>
</dbReference>
<keyword evidence="10" id="KW-0969">Cilium</keyword>
<dbReference type="GO" id="GO:0005576">
    <property type="term" value="C:extracellular region"/>
    <property type="evidence" value="ECO:0007669"/>
    <property type="project" value="UniProtKB-SubCell"/>
</dbReference>
<evidence type="ECO:0000259" key="9">
    <source>
        <dbReference type="Pfam" id="PF22638"/>
    </source>
</evidence>
<dbReference type="AlphaFoldDB" id="A0A1A8XIN1"/>
<evidence type="ECO:0000259" key="8">
    <source>
        <dbReference type="Pfam" id="PF21159"/>
    </source>
</evidence>
<dbReference type="Pfam" id="PF22638">
    <property type="entry name" value="FlgK_D1"/>
    <property type="match status" value="1"/>
</dbReference>
<evidence type="ECO:0000259" key="7">
    <source>
        <dbReference type="Pfam" id="PF06429"/>
    </source>
</evidence>
<dbReference type="STRING" id="1860102.ACCAA_20114"/>
<organism evidence="10 11">
    <name type="scientific">Candidatus Accumulibacter aalborgensis</name>
    <dbReference type="NCBI Taxonomy" id="1860102"/>
    <lineage>
        <taxon>Bacteria</taxon>
        <taxon>Pseudomonadati</taxon>
        <taxon>Pseudomonadota</taxon>
        <taxon>Betaproteobacteria</taxon>
        <taxon>Candidatus Accumulibacter</taxon>
    </lineage>
</organism>
<dbReference type="GO" id="GO:0005198">
    <property type="term" value="F:structural molecule activity"/>
    <property type="evidence" value="ECO:0007669"/>
    <property type="project" value="InterPro"/>
</dbReference>
<dbReference type="InterPro" id="IPR010930">
    <property type="entry name" value="Flg_bb/hook_C_dom"/>
</dbReference>
<feature type="domain" description="Flagellar hook-associated protein FlgK helical" evidence="9">
    <location>
        <begin position="94"/>
        <end position="321"/>
    </location>
</feature>
<dbReference type="PRINTS" id="PR01005">
    <property type="entry name" value="FLGHOOKAP1"/>
</dbReference>
<dbReference type="Pfam" id="PF06429">
    <property type="entry name" value="Flg_bbr_C"/>
    <property type="match status" value="1"/>
</dbReference>
<dbReference type="InterPro" id="IPR053927">
    <property type="entry name" value="FlgK_helical"/>
</dbReference>
<evidence type="ECO:0000313" key="10">
    <source>
        <dbReference type="EMBL" id="SBT05044.1"/>
    </source>
</evidence>
<dbReference type="InterPro" id="IPR049474">
    <property type="entry name" value="FlgK_D3"/>
</dbReference>
<keyword evidence="11" id="KW-1185">Reference proteome</keyword>
<evidence type="ECO:0000256" key="4">
    <source>
        <dbReference type="ARBA" id="ARBA00016244"/>
    </source>
</evidence>